<feature type="binding site" evidence="7">
    <location>
        <position position="126"/>
    </location>
    <ligand>
        <name>Zn(2+)</name>
        <dbReference type="ChEBI" id="CHEBI:29105"/>
        <note>catalytic</note>
    </ligand>
</feature>
<keyword evidence="7" id="KW-0690">Ribosome biogenesis</keyword>
<keyword evidence="10" id="KW-1185">Reference proteome</keyword>
<feature type="region of interest" description="Disordered" evidence="8">
    <location>
        <begin position="64"/>
        <end position="89"/>
    </location>
</feature>
<dbReference type="PANTHER" id="PTHR46986:SF1">
    <property type="entry name" value="ENDORIBONUCLEASE YBEY, CHLOROPLASTIC"/>
    <property type="match status" value="1"/>
</dbReference>
<comment type="cofactor">
    <cofactor evidence="7">
        <name>Zn(2+)</name>
        <dbReference type="ChEBI" id="CHEBI:29105"/>
    </cofactor>
    <text evidence="7">Binds 1 zinc ion.</text>
</comment>
<keyword evidence="7" id="KW-0698">rRNA processing</keyword>
<comment type="function">
    <text evidence="7">Single strand-specific metallo-endoribonuclease involved in late-stage 70S ribosome quality control and in maturation of the 3' terminus of the 16S rRNA.</text>
</comment>
<dbReference type="AlphaFoldDB" id="A0A512BQ97"/>
<evidence type="ECO:0000256" key="2">
    <source>
        <dbReference type="ARBA" id="ARBA00022722"/>
    </source>
</evidence>
<keyword evidence="7" id="KW-0963">Cytoplasm</keyword>
<dbReference type="InterPro" id="IPR002036">
    <property type="entry name" value="YbeY"/>
</dbReference>
<dbReference type="PANTHER" id="PTHR46986">
    <property type="entry name" value="ENDORIBONUCLEASE YBEY, CHLOROPLASTIC"/>
    <property type="match status" value="1"/>
</dbReference>
<dbReference type="Pfam" id="PF02130">
    <property type="entry name" value="YbeY"/>
    <property type="match status" value="1"/>
</dbReference>
<organism evidence="9 10">
    <name type="scientific">Microvirga aerophila</name>
    <dbReference type="NCBI Taxonomy" id="670291"/>
    <lineage>
        <taxon>Bacteria</taxon>
        <taxon>Pseudomonadati</taxon>
        <taxon>Pseudomonadota</taxon>
        <taxon>Alphaproteobacteria</taxon>
        <taxon>Hyphomicrobiales</taxon>
        <taxon>Methylobacteriaceae</taxon>
        <taxon>Microvirga</taxon>
    </lineage>
</organism>
<name>A0A512BQ97_9HYPH</name>
<dbReference type="GO" id="GO:0004521">
    <property type="term" value="F:RNA endonuclease activity"/>
    <property type="evidence" value="ECO:0007669"/>
    <property type="project" value="UniProtKB-UniRule"/>
</dbReference>
<keyword evidence="2 7" id="KW-0540">Nuclease</keyword>
<keyword evidence="4 7" id="KW-0255">Endonuclease</keyword>
<dbReference type="InterPro" id="IPR023091">
    <property type="entry name" value="MetalPrtase_cat_dom_sf_prd"/>
</dbReference>
<evidence type="ECO:0000256" key="4">
    <source>
        <dbReference type="ARBA" id="ARBA00022759"/>
    </source>
</evidence>
<evidence type="ECO:0000256" key="3">
    <source>
        <dbReference type="ARBA" id="ARBA00022723"/>
    </source>
</evidence>
<dbReference type="Gene3D" id="3.40.390.30">
    <property type="entry name" value="Metalloproteases ('zincins'), catalytic domain"/>
    <property type="match status" value="1"/>
</dbReference>
<evidence type="ECO:0000256" key="7">
    <source>
        <dbReference type="HAMAP-Rule" id="MF_00009"/>
    </source>
</evidence>
<feature type="binding site" evidence="7">
    <location>
        <position position="132"/>
    </location>
    <ligand>
        <name>Zn(2+)</name>
        <dbReference type="ChEBI" id="CHEBI:29105"/>
        <note>catalytic</note>
    </ligand>
</feature>
<evidence type="ECO:0000313" key="9">
    <source>
        <dbReference type="EMBL" id="GEO14114.1"/>
    </source>
</evidence>
<keyword evidence="5 7" id="KW-0378">Hydrolase</keyword>
<comment type="similarity">
    <text evidence="1 7">Belongs to the endoribonuclease YbeY family.</text>
</comment>
<comment type="caution">
    <text evidence="9">The sequence shown here is derived from an EMBL/GenBank/DDBJ whole genome shotgun (WGS) entry which is preliminary data.</text>
</comment>
<dbReference type="GO" id="GO:0006364">
    <property type="term" value="P:rRNA processing"/>
    <property type="evidence" value="ECO:0007669"/>
    <property type="project" value="UniProtKB-UniRule"/>
</dbReference>
<evidence type="ECO:0000256" key="6">
    <source>
        <dbReference type="ARBA" id="ARBA00022833"/>
    </source>
</evidence>
<comment type="subcellular location">
    <subcellularLocation>
        <location evidence="7">Cytoplasm</location>
    </subcellularLocation>
</comment>
<keyword evidence="6 7" id="KW-0862">Zinc</keyword>
<evidence type="ECO:0000256" key="5">
    <source>
        <dbReference type="ARBA" id="ARBA00022801"/>
    </source>
</evidence>
<dbReference type="Proteomes" id="UP000321085">
    <property type="component" value="Unassembled WGS sequence"/>
</dbReference>
<proteinExistence type="inferred from homology"/>
<keyword evidence="3 7" id="KW-0479">Metal-binding</keyword>
<reference evidence="9 10" key="1">
    <citation type="submission" date="2019-07" db="EMBL/GenBank/DDBJ databases">
        <title>Whole genome shotgun sequence of Microvirga aerophila NBRC 106136.</title>
        <authorList>
            <person name="Hosoyama A."/>
            <person name="Uohara A."/>
            <person name="Ohji S."/>
            <person name="Ichikawa N."/>
        </authorList>
    </citation>
    <scope>NUCLEOTIDE SEQUENCE [LARGE SCALE GENOMIC DNA]</scope>
    <source>
        <strain evidence="9 10">NBRC 106136</strain>
    </source>
</reference>
<gene>
    <name evidence="7 9" type="primary">ybeY</name>
    <name evidence="9" type="ORF">MAE02_18100</name>
</gene>
<dbReference type="GO" id="GO:0004222">
    <property type="term" value="F:metalloendopeptidase activity"/>
    <property type="evidence" value="ECO:0007669"/>
    <property type="project" value="InterPro"/>
</dbReference>
<dbReference type="GO" id="GO:0008270">
    <property type="term" value="F:zinc ion binding"/>
    <property type="evidence" value="ECO:0007669"/>
    <property type="project" value="UniProtKB-UniRule"/>
</dbReference>
<dbReference type="NCBIfam" id="TIGR00043">
    <property type="entry name" value="rRNA maturation RNase YbeY"/>
    <property type="match status" value="1"/>
</dbReference>
<dbReference type="InterPro" id="IPR020549">
    <property type="entry name" value="YbeY_CS"/>
</dbReference>
<dbReference type="SUPFAM" id="SSF55486">
    <property type="entry name" value="Metalloproteases ('zincins'), catalytic domain"/>
    <property type="match status" value="1"/>
</dbReference>
<feature type="binding site" evidence="7">
    <location>
        <position position="122"/>
    </location>
    <ligand>
        <name>Zn(2+)</name>
        <dbReference type="ChEBI" id="CHEBI:29105"/>
        <note>catalytic</note>
    </ligand>
</feature>
<evidence type="ECO:0000256" key="8">
    <source>
        <dbReference type="SAM" id="MobiDB-lite"/>
    </source>
</evidence>
<accession>A0A512BQ97</accession>
<dbReference type="PROSITE" id="PS01306">
    <property type="entry name" value="UPF0054"/>
    <property type="match status" value="1"/>
</dbReference>
<sequence>MITLDVMIEAGAWASLDNAEALAQRAAEAAVTVADETDEEFEVSVMLTDDDHIQELNRTWRGKDKPTNVLSFPAPEQPGQRAPGETGPRHLGDIALAYETLVRESEDESKELAHHFAHLIVHGILHLLGYDHEVEVEAEIMEALEVKALATLGIADPYRDMAA</sequence>
<evidence type="ECO:0000256" key="1">
    <source>
        <dbReference type="ARBA" id="ARBA00010875"/>
    </source>
</evidence>
<protein>
    <recommendedName>
        <fullName evidence="7">Endoribonuclease YbeY</fullName>
        <ecNumber evidence="7">3.1.-.-</ecNumber>
    </recommendedName>
</protein>
<dbReference type="EMBL" id="BJYU01000019">
    <property type="protein sequence ID" value="GEO14114.1"/>
    <property type="molecule type" value="Genomic_DNA"/>
</dbReference>
<dbReference type="EC" id="3.1.-.-" evidence="7"/>
<evidence type="ECO:0000313" key="10">
    <source>
        <dbReference type="Proteomes" id="UP000321085"/>
    </source>
</evidence>
<dbReference type="HAMAP" id="MF_00009">
    <property type="entry name" value="Endoribonucl_YbeY"/>
    <property type="match status" value="1"/>
</dbReference>
<dbReference type="GO" id="GO:0005737">
    <property type="term" value="C:cytoplasm"/>
    <property type="evidence" value="ECO:0007669"/>
    <property type="project" value="UniProtKB-SubCell"/>
</dbReference>